<evidence type="ECO:0000313" key="2">
    <source>
        <dbReference type="Proteomes" id="UP001232148"/>
    </source>
</evidence>
<protein>
    <submittedName>
        <fullName evidence="1">Uncharacterized protein</fullName>
    </submittedName>
</protein>
<comment type="caution">
    <text evidence="1">The sequence shown here is derived from an EMBL/GenBank/DDBJ whole genome shotgun (WGS) entry which is preliminary data.</text>
</comment>
<reference evidence="1" key="1">
    <citation type="submission" date="2021-06" db="EMBL/GenBank/DDBJ databases">
        <title>Comparative genomics, transcriptomics and evolutionary studies reveal genomic signatures of adaptation to plant cell wall in hemibiotrophic fungi.</title>
        <authorList>
            <consortium name="DOE Joint Genome Institute"/>
            <person name="Baroncelli R."/>
            <person name="Diaz J.F."/>
            <person name="Benocci T."/>
            <person name="Peng M."/>
            <person name="Battaglia E."/>
            <person name="Haridas S."/>
            <person name="Andreopoulos W."/>
            <person name="Labutti K."/>
            <person name="Pangilinan J."/>
            <person name="Floch G.L."/>
            <person name="Makela M.R."/>
            <person name="Henrissat B."/>
            <person name="Grigoriev I.V."/>
            <person name="Crouch J.A."/>
            <person name="De Vries R.P."/>
            <person name="Sukno S.A."/>
            <person name="Thon M.R."/>
        </authorList>
    </citation>
    <scope>NUCLEOTIDE SEQUENCE</scope>
    <source>
        <strain evidence="1">MAFF235873</strain>
    </source>
</reference>
<sequence>MSAGPAIKFALRIICPLCRSVGEDSRVVTLTEVLPSLAYCSCRRRDDLVGELSIGRRRLLA</sequence>
<evidence type="ECO:0000313" key="1">
    <source>
        <dbReference type="EMBL" id="KAK2032368.1"/>
    </source>
</evidence>
<gene>
    <name evidence="1" type="ORF">LX32DRAFT_636275</name>
</gene>
<dbReference type="EMBL" id="MU842831">
    <property type="protein sequence ID" value="KAK2032368.1"/>
    <property type="molecule type" value="Genomic_DNA"/>
</dbReference>
<accession>A0AAD9M892</accession>
<dbReference type="AlphaFoldDB" id="A0AAD9M892"/>
<proteinExistence type="predicted"/>
<name>A0AAD9M892_9PEZI</name>
<organism evidence="1 2">
    <name type="scientific">Colletotrichum zoysiae</name>
    <dbReference type="NCBI Taxonomy" id="1216348"/>
    <lineage>
        <taxon>Eukaryota</taxon>
        <taxon>Fungi</taxon>
        <taxon>Dikarya</taxon>
        <taxon>Ascomycota</taxon>
        <taxon>Pezizomycotina</taxon>
        <taxon>Sordariomycetes</taxon>
        <taxon>Hypocreomycetidae</taxon>
        <taxon>Glomerellales</taxon>
        <taxon>Glomerellaceae</taxon>
        <taxon>Colletotrichum</taxon>
        <taxon>Colletotrichum graminicola species complex</taxon>
    </lineage>
</organism>
<keyword evidence="2" id="KW-1185">Reference proteome</keyword>
<dbReference type="Proteomes" id="UP001232148">
    <property type="component" value="Unassembled WGS sequence"/>
</dbReference>